<evidence type="ECO:0000313" key="2">
    <source>
        <dbReference type="Proteomes" id="UP000004705"/>
    </source>
</evidence>
<gene>
    <name evidence="1" type="ORF">SacazDRAFT_00252</name>
</gene>
<dbReference type="EMBL" id="CM001466">
    <property type="protein sequence ID" value="EHY87238.1"/>
    <property type="molecule type" value="Genomic_DNA"/>
</dbReference>
<evidence type="ECO:0000313" key="1">
    <source>
        <dbReference type="EMBL" id="EHY87238.1"/>
    </source>
</evidence>
<proteinExistence type="predicted"/>
<accession>H8G678</accession>
<sequence>MRSPPSVTEPEETLIGQDADQVVQVVVSAEVDVIAVRLSPQWRQVVDPRALHTSVLTAANAATASALARSVELTNTISTEQTSISQKVHDLGDEWAKSNIGAMQNKSDGEVR</sequence>
<reference evidence="1 2" key="1">
    <citation type="journal article" date="2012" name="Stand. Genomic Sci.">
        <title>Genome sequence of the soil bacterium Saccharomonospora azurea type strain (NA-128(T)).</title>
        <authorList>
            <person name="Klenk H.P."/>
            <person name="Held B."/>
            <person name="Lucas S."/>
            <person name="Lapidus A."/>
            <person name="Copeland A."/>
            <person name="Hammon N."/>
            <person name="Pitluck S."/>
            <person name="Goodwin L.A."/>
            <person name="Han C."/>
            <person name="Tapia R."/>
            <person name="Brambilla E.M."/>
            <person name="Potter G."/>
            <person name="Land M."/>
            <person name="Ivanova N."/>
            <person name="Rohde M."/>
            <person name="Goker M."/>
            <person name="Detter J.C."/>
            <person name="Kyrpides N.C."/>
            <person name="Woyke T."/>
        </authorList>
    </citation>
    <scope>NUCLEOTIDE SEQUENCE [LARGE SCALE GENOMIC DNA]</scope>
    <source>
        <strain evidence="1 2">NA-128</strain>
    </source>
</reference>
<organism evidence="1 2">
    <name type="scientific">Saccharomonospora azurea NA-128</name>
    <dbReference type="NCBI Taxonomy" id="882081"/>
    <lineage>
        <taxon>Bacteria</taxon>
        <taxon>Bacillati</taxon>
        <taxon>Actinomycetota</taxon>
        <taxon>Actinomycetes</taxon>
        <taxon>Pseudonocardiales</taxon>
        <taxon>Pseudonocardiaceae</taxon>
        <taxon>Saccharomonospora</taxon>
    </lineage>
</organism>
<dbReference type="AlphaFoldDB" id="H8G678"/>
<keyword evidence="2" id="KW-1185">Reference proteome</keyword>
<dbReference type="HOGENOM" id="CLU_2144007_0_0_11"/>
<dbReference type="InterPro" id="IPR036894">
    <property type="entry name" value="YbaB-like_sf"/>
</dbReference>
<dbReference type="SUPFAM" id="SSF82607">
    <property type="entry name" value="YbaB-like"/>
    <property type="match status" value="1"/>
</dbReference>
<name>H8G678_9PSEU</name>
<dbReference type="Proteomes" id="UP000004705">
    <property type="component" value="Chromosome"/>
</dbReference>
<dbReference type="Gene3D" id="3.30.1310.10">
    <property type="entry name" value="Nucleoid-associated protein YbaB-like domain"/>
    <property type="match status" value="1"/>
</dbReference>
<dbReference type="RefSeq" id="WP_005437905.1">
    <property type="nucleotide sequence ID" value="NZ_CM001466.1"/>
</dbReference>
<protein>
    <submittedName>
        <fullName evidence="1">Uncharacterized protein</fullName>
    </submittedName>
</protein>